<dbReference type="GeneID" id="65097945"/>
<dbReference type="InterPro" id="IPR013762">
    <property type="entry name" value="Integrase-like_cat_sf"/>
</dbReference>
<sequence>MNPRYSAYTVYLELPKRRKARKCVTSRIVTINDIKEMINRINTEERTGEISPERAIQYRAVIIMGAYTGQRIEATMSKLTVGEVRKAMEMDKPCLSVPSDKDKIKMAHYVPFHPNTIGPLRSLIEGRDDDELLFSYHSINMWIKHKKFPLSRCEHHFVLGDLRKFAEQHGDAICWNDSNRSYILTHGVSGVQWAHYKSPLPEYVYDVYMQAWKEILIE</sequence>
<dbReference type="KEGG" id="mrtj:KHC33_12135"/>
<dbReference type="SUPFAM" id="SSF56349">
    <property type="entry name" value="DNA breaking-rejoining enzymes"/>
    <property type="match status" value="1"/>
</dbReference>
<dbReference type="EMBL" id="CP075546">
    <property type="protein sequence ID" value="QVV88079.1"/>
    <property type="molecule type" value="Genomic_DNA"/>
</dbReference>
<protein>
    <submittedName>
        <fullName evidence="2">Uncharacterized protein</fullName>
    </submittedName>
</protein>
<dbReference type="InterPro" id="IPR011010">
    <property type="entry name" value="DNA_brk_join_enz"/>
</dbReference>
<organism evidence="2 3">
    <name type="scientific">Methanospirillum purgamenti</name>
    <dbReference type="NCBI Taxonomy" id="2834276"/>
    <lineage>
        <taxon>Archaea</taxon>
        <taxon>Methanobacteriati</taxon>
        <taxon>Methanobacteriota</taxon>
        <taxon>Stenosarchaea group</taxon>
        <taxon>Methanomicrobia</taxon>
        <taxon>Methanomicrobiales</taxon>
        <taxon>Methanospirillaceae</taxon>
        <taxon>Methanospirillum</taxon>
    </lineage>
</organism>
<evidence type="ECO:0000313" key="3">
    <source>
        <dbReference type="Proteomes" id="UP000680656"/>
    </source>
</evidence>
<proteinExistence type="predicted"/>
<dbReference type="GO" id="GO:0006310">
    <property type="term" value="P:DNA recombination"/>
    <property type="evidence" value="ECO:0007669"/>
    <property type="project" value="UniProtKB-KW"/>
</dbReference>
<reference evidence="2 3" key="1">
    <citation type="submission" date="2021-05" db="EMBL/GenBank/DDBJ databases">
        <title>A novel Methanospirillum isolate from a pyrite-forming mixed culture.</title>
        <authorList>
            <person name="Bunk B."/>
            <person name="Sproer C."/>
            <person name="Spring S."/>
            <person name="Pester M."/>
        </authorList>
    </citation>
    <scope>NUCLEOTIDE SEQUENCE [LARGE SCALE GENOMIC DNA]</scope>
    <source>
        <strain evidence="2 3">J.3.6.1-F.2.7.3</strain>
    </source>
</reference>
<accession>A0A8E7EIG9</accession>
<keyword evidence="1" id="KW-0233">DNA recombination</keyword>
<evidence type="ECO:0000256" key="1">
    <source>
        <dbReference type="ARBA" id="ARBA00023172"/>
    </source>
</evidence>
<name>A0A8E7EIG9_9EURY</name>
<dbReference type="GO" id="GO:0015074">
    <property type="term" value="P:DNA integration"/>
    <property type="evidence" value="ECO:0007669"/>
    <property type="project" value="InterPro"/>
</dbReference>
<keyword evidence="3" id="KW-1185">Reference proteome</keyword>
<dbReference type="RefSeq" id="WP_214418896.1">
    <property type="nucleotide sequence ID" value="NZ_CP075546.1"/>
</dbReference>
<evidence type="ECO:0000313" key="2">
    <source>
        <dbReference type="EMBL" id="QVV88079.1"/>
    </source>
</evidence>
<gene>
    <name evidence="2" type="ORF">KHC33_12135</name>
</gene>
<dbReference type="AlphaFoldDB" id="A0A8E7EIG9"/>
<dbReference type="Proteomes" id="UP000680656">
    <property type="component" value="Chromosome"/>
</dbReference>
<dbReference type="GO" id="GO:0003677">
    <property type="term" value="F:DNA binding"/>
    <property type="evidence" value="ECO:0007669"/>
    <property type="project" value="InterPro"/>
</dbReference>
<dbReference type="Gene3D" id="1.10.443.10">
    <property type="entry name" value="Intergrase catalytic core"/>
    <property type="match status" value="1"/>
</dbReference>